<dbReference type="AlphaFoldDB" id="A0A2H1WQH7"/>
<evidence type="ECO:0000256" key="1">
    <source>
        <dbReference type="PROSITE-ProRule" id="PRU00042"/>
    </source>
</evidence>
<feature type="domain" description="C2H2-type" evidence="2">
    <location>
        <begin position="8"/>
        <end position="36"/>
    </location>
</feature>
<dbReference type="PROSITE" id="PS50157">
    <property type="entry name" value="ZINC_FINGER_C2H2_2"/>
    <property type="match status" value="2"/>
</dbReference>
<sequence>MKKNNTKHKCVACKKQFHYNCLLKYHIRREHFNLKGYRPYYETQNINQIWFEKVLNTDFLAKITKISNNEIAVQKLNEGTTIKPTEMVCEEIDLHFLYPTNRSQPLKCSLCSETYAREKFKKHFMESHGLMLKKSCDKCKQKFVVSMDEKLHICLLCRWIIRKCYKFTLQCLKANEILKTMEQVCNSETKAYTIEPTSINLQQSTTELHYIGPEYDTQTDKQPDEAICYEYDGHIAQDDDDDDEIPLVMLQDDIKSKRRASFERSPEEIEIKLEPILKEEFIEDLPKERSKRKRKKEIREGFSSRMVQETEEYVVIKLSKEQVLSELAEKAKSDSYIRSPYKCEQCVKGFNFEDVLQTHMERHKQALFQTPCYY</sequence>
<reference evidence="3" key="1">
    <citation type="submission" date="2016-07" db="EMBL/GenBank/DDBJ databases">
        <authorList>
            <person name="Bretaudeau A."/>
        </authorList>
    </citation>
    <scope>NUCLEOTIDE SEQUENCE</scope>
    <source>
        <strain evidence="3">Rice</strain>
        <tissue evidence="3">Whole body</tissue>
    </source>
</reference>
<dbReference type="EMBL" id="ODYU01010235">
    <property type="protein sequence ID" value="SOQ55212.1"/>
    <property type="molecule type" value="Genomic_DNA"/>
</dbReference>
<name>A0A2H1WQH7_SPOFR</name>
<keyword evidence="1" id="KW-0863">Zinc-finger</keyword>
<dbReference type="SUPFAM" id="SSF57667">
    <property type="entry name" value="beta-beta-alpha zinc fingers"/>
    <property type="match status" value="1"/>
</dbReference>
<keyword evidence="1" id="KW-0862">Zinc</keyword>
<accession>A0A2H1WQH7</accession>
<dbReference type="InterPro" id="IPR013087">
    <property type="entry name" value="Znf_C2H2_type"/>
</dbReference>
<dbReference type="InterPro" id="IPR036236">
    <property type="entry name" value="Znf_C2H2_sf"/>
</dbReference>
<organism evidence="3">
    <name type="scientific">Spodoptera frugiperda</name>
    <name type="common">Fall armyworm</name>
    <dbReference type="NCBI Taxonomy" id="7108"/>
    <lineage>
        <taxon>Eukaryota</taxon>
        <taxon>Metazoa</taxon>
        <taxon>Ecdysozoa</taxon>
        <taxon>Arthropoda</taxon>
        <taxon>Hexapoda</taxon>
        <taxon>Insecta</taxon>
        <taxon>Pterygota</taxon>
        <taxon>Neoptera</taxon>
        <taxon>Endopterygota</taxon>
        <taxon>Lepidoptera</taxon>
        <taxon>Glossata</taxon>
        <taxon>Ditrysia</taxon>
        <taxon>Noctuoidea</taxon>
        <taxon>Noctuidae</taxon>
        <taxon>Amphipyrinae</taxon>
        <taxon>Spodoptera</taxon>
    </lineage>
</organism>
<evidence type="ECO:0000259" key="2">
    <source>
        <dbReference type="PROSITE" id="PS50157"/>
    </source>
</evidence>
<dbReference type="SMART" id="SM00355">
    <property type="entry name" value="ZnF_C2H2"/>
    <property type="match status" value="3"/>
</dbReference>
<feature type="domain" description="C2H2-type" evidence="2">
    <location>
        <begin position="341"/>
        <end position="363"/>
    </location>
</feature>
<dbReference type="Gene3D" id="3.30.160.60">
    <property type="entry name" value="Classic Zinc Finger"/>
    <property type="match status" value="1"/>
</dbReference>
<protein>
    <submittedName>
        <fullName evidence="3">SFRICE_028677</fullName>
    </submittedName>
</protein>
<keyword evidence="1" id="KW-0479">Metal-binding</keyword>
<gene>
    <name evidence="3" type="ORF">SFRICE_028677</name>
</gene>
<dbReference type="GO" id="GO:0008270">
    <property type="term" value="F:zinc ion binding"/>
    <property type="evidence" value="ECO:0007669"/>
    <property type="project" value="UniProtKB-KW"/>
</dbReference>
<evidence type="ECO:0000313" key="3">
    <source>
        <dbReference type="EMBL" id="SOQ55212.1"/>
    </source>
</evidence>
<proteinExistence type="predicted"/>
<dbReference type="PROSITE" id="PS00028">
    <property type="entry name" value="ZINC_FINGER_C2H2_1"/>
    <property type="match status" value="2"/>
</dbReference>